<protein>
    <submittedName>
        <fullName evidence="1">Uncharacterized protein</fullName>
    </submittedName>
</protein>
<dbReference type="RefSeq" id="WP_144637266.1">
    <property type="nucleotide sequence ID" value="NZ_BNAX01000003.1"/>
</dbReference>
<evidence type="ECO:0000313" key="2">
    <source>
        <dbReference type="Proteomes" id="UP000318578"/>
    </source>
</evidence>
<proteinExistence type="predicted"/>
<comment type="caution">
    <text evidence="1">The sequence shown here is derived from an EMBL/GenBank/DDBJ whole genome shotgun (WGS) entry which is preliminary data.</text>
</comment>
<dbReference type="EMBL" id="VJZA01000013">
    <property type="protein sequence ID" value="TVT23139.1"/>
    <property type="molecule type" value="Genomic_DNA"/>
</dbReference>
<dbReference type="Proteomes" id="UP000318578">
    <property type="component" value="Unassembled WGS sequence"/>
</dbReference>
<dbReference type="OrthoDB" id="3578774at2"/>
<reference evidence="1 2" key="1">
    <citation type="submission" date="2019-07" db="EMBL/GenBank/DDBJ databases">
        <title>New species of Amycolatopsis and Streptomyces.</title>
        <authorList>
            <person name="Duangmal K."/>
            <person name="Teo W.F.A."/>
            <person name="Lipun K."/>
        </authorList>
    </citation>
    <scope>NUCLEOTIDE SEQUENCE [LARGE SCALE GENOMIC DNA]</scope>
    <source>
        <strain evidence="1 2">JCM 30562</strain>
    </source>
</reference>
<accession>A0A558AFU7</accession>
<keyword evidence="2" id="KW-1185">Reference proteome</keyword>
<name>A0A558AFU7_9PSEU</name>
<organism evidence="1 2">
    <name type="scientific">Amycolatopsis acidiphila</name>
    <dbReference type="NCBI Taxonomy" id="715473"/>
    <lineage>
        <taxon>Bacteria</taxon>
        <taxon>Bacillati</taxon>
        <taxon>Actinomycetota</taxon>
        <taxon>Actinomycetes</taxon>
        <taxon>Pseudonocardiales</taxon>
        <taxon>Pseudonocardiaceae</taxon>
        <taxon>Amycolatopsis</taxon>
    </lineage>
</organism>
<dbReference type="AlphaFoldDB" id="A0A558AFU7"/>
<evidence type="ECO:0000313" key="1">
    <source>
        <dbReference type="EMBL" id="TVT23139.1"/>
    </source>
</evidence>
<gene>
    <name evidence="1" type="ORF">FNH06_10990</name>
</gene>
<sequence>MRMVYTGADEEDFIDARQRLLVELDAWSQMRQRMIDPVVAGAMLDYRFERDGLLGRWSREVLRGALLTWFPRKVVLLDPHSSAVLTTVQALLDFFDDADLFDEHSEPPSVLRSFVRGIADRFDEAMKEPSNFGLAKFWAVAMAEHGVDPLDETEAQEFIDRVQQGEVEVDQDLLHEIAYRHYEGDPEVEPLEPTPVFALAPEEDLAGEAAGLPVLWRLKRFVGWVGDGRELAPKGRLTEADARDIAGRLGEPDPASLVSLAKTAGLVRVLKGRLVRVKRAEPLLADPLTLWRASVPHVLAGRDEPLRRRSADRHLAYELLESVQADNDCATIPMLVEILDDLGEVNWRCTDATPVLRVLDQLAEYGLVEVAPATEEHYEDLIDFAGVESVEEVPEEERQVVRMLPLGARAMYDARVQAGVPTLTLEDLATETAEVFFARVGPLSQEAFEEGARLWLQARRPERAIAELIGLAERTDDFEHRMLAFQLLSEYGEPGVTAIAGLREHSAAGPAALSWLLDAGLIDQSEVSGRERTYSMVDVLAAGIRSAGRKKALEEFAAQPRPAQLLFLADATICGHPRTREVLESMVVAHPDRMVSNAARKALDWLHEPED</sequence>